<evidence type="ECO:0000256" key="12">
    <source>
        <dbReference type="ARBA" id="ARBA00033413"/>
    </source>
</evidence>
<dbReference type="GO" id="GO:0046656">
    <property type="term" value="P:folic acid biosynthetic process"/>
    <property type="evidence" value="ECO:0007669"/>
    <property type="project" value="UniProtKB-KW"/>
</dbReference>
<evidence type="ECO:0000313" key="15">
    <source>
        <dbReference type="Proteomes" id="UP000326921"/>
    </source>
</evidence>
<keyword evidence="9" id="KW-0289">Folate biosynthesis</keyword>
<evidence type="ECO:0000313" key="14">
    <source>
        <dbReference type="EMBL" id="QGA25650.1"/>
    </source>
</evidence>
<gene>
    <name evidence="14" type="primary">folK</name>
    <name evidence="14" type="ORF">GFH32_04635</name>
</gene>
<name>A0A5Q0QEQ3_9SPHI</name>
<evidence type="ECO:0000256" key="7">
    <source>
        <dbReference type="ARBA" id="ARBA00022777"/>
    </source>
</evidence>
<dbReference type="InterPro" id="IPR035907">
    <property type="entry name" value="Hppk_sf"/>
</dbReference>
<dbReference type="GO" id="GO:0016301">
    <property type="term" value="F:kinase activity"/>
    <property type="evidence" value="ECO:0007669"/>
    <property type="project" value="UniProtKB-KW"/>
</dbReference>
<evidence type="ECO:0000256" key="9">
    <source>
        <dbReference type="ARBA" id="ARBA00022909"/>
    </source>
</evidence>
<dbReference type="NCBIfam" id="TIGR01498">
    <property type="entry name" value="folK"/>
    <property type="match status" value="1"/>
</dbReference>
<keyword evidence="7 14" id="KW-0418">Kinase</keyword>
<dbReference type="GO" id="GO:0046654">
    <property type="term" value="P:tetrahydrofolate biosynthetic process"/>
    <property type="evidence" value="ECO:0007669"/>
    <property type="project" value="UniProtKB-UniPathway"/>
</dbReference>
<reference evidence="14 15" key="1">
    <citation type="submission" date="2019-10" db="EMBL/GenBank/DDBJ databases">
        <authorList>
            <person name="Dong K."/>
        </authorList>
    </citation>
    <scope>NUCLEOTIDE SEQUENCE [LARGE SCALE GENOMIC DNA]</scope>
    <source>
        <strain evidence="15">dk4302</strain>
    </source>
</reference>
<keyword evidence="8" id="KW-0067">ATP-binding</keyword>
<evidence type="ECO:0000256" key="2">
    <source>
        <dbReference type="ARBA" id="ARBA00005810"/>
    </source>
</evidence>
<evidence type="ECO:0000256" key="4">
    <source>
        <dbReference type="ARBA" id="ARBA00016218"/>
    </source>
</evidence>
<evidence type="ECO:0000256" key="5">
    <source>
        <dbReference type="ARBA" id="ARBA00022679"/>
    </source>
</evidence>
<dbReference type="Gene3D" id="3.30.70.560">
    <property type="entry name" value="7,8-Dihydro-6-hydroxymethylpterin-pyrophosphokinase HPPK"/>
    <property type="match status" value="1"/>
</dbReference>
<dbReference type="CDD" id="cd00483">
    <property type="entry name" value="HPPK"/>
    <property type="match status" value="1"/>
</dbReference>
<comment type="function">
    <text evidence="10">Catalyzes the transfer of pyrophosphate from adenosine triphosphate (ATP) to 6-hydroxymethyl-7,8-dihydropterin, an enzymatic step in folate biosynthesis pathway.</text>
</comment>
<dbReference type="PANTHER" id="PTHR43071:SF1">
    <property type="entry name" value="2-AMINO-4-HYDROXY-6-HYDROXYMETHYLDIHYDROPTERIDINE PYROPHOSPHOKINASE"/>
    <property type="match status" value="1"/>
</dbReference>
<dbReference type="SUPFAM" id="SSF55083">
    <property type="entry name" value="6-hydroxymethyl-7,8-dihydropterin pyrophosphokinase, HPPK"/>
    <property type="match status" value="1"/>
</dbReference>
<evidence type="ECO:0000256" key="1">
    <source>
        <dbReference type="ARBA" id="ARBA00005051"/>
    </source>
</evidence>
<evidence type="ECO:0000256" key="11">
    <source>
        <dbReference type="ARBA" id="ARBA00029766"/>
    </source>
</evidence>
<comment type="similarity">
    <text evidence="2">Belongs to the HPPK family.</text>
</comment>
<comment type="pathway">
    <text evidence="1">Cofactor biosynthesis; tetrahydrofolate biosynthesis; 2-amino-4-hydroxy-6-hydroxymethyl-7,8-dihydropteridine diphosphate from 7,8-dihydroneopterin triphosphate: step 4/4.</text>
</comment>
<organism evidence="14 15">
    <name type="scientific">Sphingobacterium zhuxiongii</name>
    <dbReference type="NCBI Taxonomy" id="2662364"/>
    <lineage>
        <taxon>Bacteria</taxon>
        <taxon>Pseudomonadati</taxon>
        <taxon>Bacteroidota</taxon>
        <taxon>Sphingobacteriia</taxon>
        <taxon>Sphingobacteriales</taxon>
        <taxon>Sphingobacteriaceae</taxon>
        <taxon>Sphingobacterium</taxon>
    </lineage>
</organism>
<evidence type="ECO:0000259" key="13">
    <source>
        <dbReference type="PROSITE" id="PS00794"/>
    </source>
</evidence>
<dbReference type="KEGG" id="sphe:GFH32_04635"/>
<dbReference type="UniPathway" id="UPA00077">
    <property type="reaction ID" value="UER00155"/>
</dbReference>
<dbReference type="Pfam" id="PF01288">
    <property type="entry name" value="HPPK"/>
    <property type="match status" value="1"/>
</dbReference>
<protein>
    <recommendedName>
        <fullName evidence="4">2-amino-4-hydroxy-6-hydroxymethyldihydropteridine pyrophosphokinase</fullName>
        <ecNumber evidence="3">2.7.6.3</ecNumber>
    </recommendedName>
    <alternativeName>
        <fullName evidence="11">6-hydroxymethyl-7,8-dihydropterin pyrophosphokinase</fullName>
    </alternativeName>
    <alternativeName>
        <fullName evidence="12">7,8-dihydro-6-hydroxymethylpterin-pyrophosphokinase</fullName>
    </alternativeName>
</protein>
<dbReference type="EC" id="2.7.6.3" evidence="3"/>
<dbReference type="EMBL" id="CP045652">
    <property type="protein sequence ID" value="QGA25650.1"/>
    <property type="molecule type" value="Genomic_DNA"/>
</dbReference>
<evidence type="ECO:0000256" key="8">
    <source>
        <dbReference type="ARBA" id="ARBA00022840"/>
    </source>
</evidence>
<keyword evidence="6" id="KW-0547">Nucleotide-binding</keyword>
<dbReference type="GO" id="GO:0005524">
    <property type="term" value="F:ATP binding"/>
    <property type="evidence" value="ECO:0007669"/>
    <property type="project" value="UniProtKB-KW"/>
</dbReference>
<evidence type="ECO:0000256" key="6">
    <source>
        <dbReference type="ARBA" id="ARBA00022741"/>
    </source>
</evidence>
<feature type="domain" description="7,8-dihydro-6-hydroxymethylpterin-pyrophosphokinase" evidence="13">
    <location>
        <begin position="87"/>
        <end position="98"/>
    </location>
</feature>
<dbReference type="Proteomes" id="UP000326921">
    <property type="component" value="Chromosome"/>
</dbReference>
<dbReference type="RefSeq" id="WP_153509970.1">
    <property type="nucleotide sequence ID" value="NZ_CP045652.1"/>
</dbReference>
<evidence type="ECO:0000256" key="10">
    <source>
        <dbReference type="ARBA" id="ARBA00029409"/>
    </source>
</evidence>
<dbReference type="AlphaFoldDB" id="A0A5Q0QEQ3"/>
<dbReference type="GO" id="GO:0003848">
    <property type="term" value="F:2-amino-4-hydroxy-6-hydroxymethyldihydropteridine diphosphokinase activity"/>
    <property type="evidence" value="ECO:0007669"/>
    <property type="project" value="UniProtKB-EC"/>
</dbReference>
<sequence length="162" mass="18607">MNVVYLLTGANLGNPEKQLKDAMNEITERVGKITKASSIYESEAWGVEDQPIFLNQVLEVISPLSATKILQAIQQIELVLGRIRTQRWGSRTIDIDILYFNNEIIHDPDLQVPHPYIQERNFTLIPLNEIAPNFEHPIFKKTNQQLLMDSKDPLHVKIAKHE</sequence>
<evidence type="ECO:0000256" key="3">
    <source>
        <dbReference type="ARBA" id="ARBA00013253"/>
    </source>
</evidence>
<keyword evidence="15" id="KW-1185">Reference proteome</keyword>
<keyword evidence="5 14" id="KW-0808">Transferase</keyword>
<accession>A0A5Q0QEQ3</accession>
<dbReference type="PROSITE" id="PS00794">
    <property type="entry name" value="HPPK"/>
    <property type="match status" value="1"/>
</dbReference>
<dbReference type="InterPro" id="IPR000550">
    <property type="entry name" value="Hppk"/>
</dbReference>
<dbReference type="PANTHER" id="PTHR43071">
    <property type="entry name" value="2-AMINO-4-HYDROXY-6-HYDROXYMETHYLDIHYDROPTERIDINE PYROPHOSPHOKINASE"/>
    <property type="match status" value="1"/>
</dbReference>
<proteinExistence type="inferred from homology"/>